<dbReference type="EMBL" id="SHBP01000026">
    <property type="protein sequence ID" value="RZO18539.1"/>
    <property type="molecule type" value="Genomic_DNA"/>
</dbReference>
<dbReference type="PANTHER" id="PTHR47894:SF1">
    <property type="entry name" value="HTH-TYPE TRANSCRIPTIONAL REGULATOR VQSM"/>
    <property type="match status" value="1"/>
</dbReference>
<accession>A0A520MBK5</accession>
<dbReference type="InterPro" id="IPR032687">
    <property type="entry name" value="AraC-type_N"/>
</dbReference>
<dbReference type="GO" id="GO:0005829">
    <property type="term" value="C:cytosol"/>
    <property type="evidence" value="ECO:0007669"/>
    <property type="project" value="TreeGrafter"/>
</dbReference>
<dbReference type="GO" id="GO:0003700">
    <property type="term" value="F:DNA-binding transcription factor activity"/>
    <property type="evidence" value="ECO:0007669"/>
    <property type="project" value="InterPro"/>
</dbReference>
<keyword evidence="2" id="KW-0238">DNA-binding</keyword>
<protein>
    <submittedName>
        <fullName evidence="5">AraC family transcriptional regulator</fullName>
    </submittedName>
</protein>
<keyword evidence="3" id="KW-0804">Transcription</keyword>
<evidence type="ECO:0000256" key="1">
    <source>
        <dbReference type="ARBA" id="ARBA00023015"/>
    </source>
</evidence>
<dbReference type="Gene3D" id="1.10.10.60">
    <property type="entry name" value="Homeodomain-like"/>
    <property type="match status" value="1"/>
</dbReference>
<keyword evidence="1" id="KW-0805">Transcription regulation</keyword>
<evidence type="ECO:0000256" key="2">
    <source>
        <dbReference type="ARBA" id="ARBA00023125"/>
    </source>
</evidence>
<dbReference type="SUPFAM" id="SSF46689">
    <property type="entry name" value="Homeodomain-like"/>
    <property type="match status" value="1"/>
</dbReference>
<dbReference type="InterPro" id="IPR009057">
    <property type="entry name" value="Homeodomain-like_sf"/>
</dbReference>
<proteinExistence type="predicted"/>
<organism evidence="5 6">
    <name type="scientific">SAR92 clade bacterium</name>
    <dbReference type="NCBI Taxonomy" id="2315479"/>
    <lineage>
        <taxon>Bacteria</taxon>
        <taxon>Pseudomonadati</taxon>
        <taxon>Pseudomonadota</taxon>
        <taxon>Gammaproteobacteria</taxon>
        <taxon>Cellvibrionales</taxon>
        <taxon>Porticoccaceae</taxon>
        <taxon>SAR92 clade</taxon>
    </lineage>
</organism>
<dbReference type="GO" id="GO:0000976">
    <property type="term" value="F:transcription cis-regulatory region binding"/>
    <property type="evidence" value="ECO:0007669"/>
    <property type="project" value="TreeGrafter"/>
</dbReference>
<evidence type="ECO:0000259" key="4">
    <source>
        <dbReference type="PROSITE" id="PS01124"/>
    </source>
</evidence>
<dbReference type="SMART" id="SM00342">
    <property type="entry name" value="HTH_ARAC"/>
    <property type="match status" value="1"/>
</dbReference>
<name>A0A520MBK5_9GAMM</name>
<dbReference type="Proteomes" id="UP000315889">
    <property type="component" value="Unassembled WGS sequence"/>
</dbReference>
<feature type="domain" description="HTH araC/xylS-type" evidence="4">
    <location>
        <begin position="232"/>
        <end position="332"/>
    </location>
</feature>
<dbReference type="Pfam" id="PF12625">
    <property type="entry name" value="Arabinose_bd"/>
    <property type="match status" value="1"/>
</dbReference>
<reference evidence="5 6" key="1">
    <citation type="submission" date="2019-02" db="EMBL/GenBank/DDBJ databases">
        <title>Prokaryotic population dynamics and viral predation in marine succession experiment using metagenomics: the confinement effect.</title>
        <authorList>
            <person name="Haro-Moreno J.M."/>
            <person name="Rodriguez-Valera F."/>
            <person name="Lopez-Perez M."/>
        </authorList>
    </citation>
    <scope>NUCLEOTIDE SEQUENCE [LARGE SCALE GENOMIC DNA]</scope>
    <source>
        <strain evidence="5">MED-G170</strain>
    </source>
</reference>
<sequence length="334" mass="38562">MATICQHHVIACLHGIRQRNLPQRPILERAGINPTRLNKPDQREHTDQVARLFKGVQETLDDEFMGFTENPCKVGLFATMSELVSRCSTLGELLEKAIDFYNLVSSDIPMALNVENGKAIFEFTMANPSHDPEHFMAEFWLVIWHRFPSWYIGEPIRLEETHFTFPVPDHKSELQIMFPSILRFNSPANRLIFDAHYLDKVLLRSDQELNQYLENAPADVMTIPGSETILEAQIERIISQRDPDRLVFSTIQELAEELGMSAQTLHRRLKESATSYQKIKDNLRRNLAITKLVHERLPVEQVSEAVGFSESRSFTRAFKHWTGLSPREYCKQNS</sequence>
<dbReference type="AlphaFoldDB" id="A0A520MBK5"/>
<comment type="caution">
    <text evidence="5">The sequence shown here is derived from an EMBL/GenBank/DDBJ whole genome shotgun (WGS) entry which is preliminary data.</text>
</comment>
<dbReference type="PROSITE" id="PS01124">
    <property type="entry name" value="HTH_ARAC_FAMILY_2"/>
    <property type="match status" value="1"/>
</dbReference>
<gene>
    <name evidence="5" type="ORF">EVB03_09635</name>
</gene>
<dbReference type="Pfam" id="PF12833">
    <property type="entry name" value="HTH_18"/>
    <property type="match status" value="1"/>
</dbReference>
<evidence type="ECO:0000313" key="6">
    <source>
        <dbReference type="Proteomes" id="UP000315889"/>
    </source>
</evidence>
<dbReference type="InterPro" id="IPR018060">
    <property type="entry name" value="HTH_AraC"/>
</dbReference>
<evidence type="ECO:0000256" key="3">
    <source>
        <dbReference type="ARBA" id="ARBA00023163"/>
    </source>
</evidence>
<dbReference type="PANTHER" id="PTHR47894">
    <property type="entry name" value="HTH-TYPE TRANSCRIPTIONAL REGULATOR GADX"/>
    <property type="match status" value="1"/>
</dbReference>
<evidence type="ECO:0000313" key="5">
    <source>
        <dbReference type="EMBL" id="RZO18539.1"/>
    </source>
</evidence>